<evidence type="ECO:0000256" key="1">
    <source>
        <dbReference type="ARBA" id="ARBA00022898"/>
    </source>
</evidence>
<dbReference type="EMBL" id="FTMC01000024">
    <property type="protein sequence ID" value="SIR43465.1"/>
    <property type="molecule type" value="Genomic_DNA"/>
</dbReference>
<accession>A0A0B2D6A1</accession>
<reference evidence="6 8" key="1">
    <citation type="submission" date="2014-11" db="EMBL/GenBank/DDBJ databases">
        <title>Genome sequence of Pseudomonas tuomuerensis JCM 14085.</title>
        <authorList>
            <person name="Shin S.-K."/>
            <person name="Yi H."/>
        </authorList>
    </citation>
    <scope>NUCLEOTIDE SEQUENCE [LARGE SCALE GENOMIC DNA]</scope>
    <source>
        <strain evidence="6 8">JCM 14085</strain>
    </source>
</reference>
<dbReference type="RefSeq" id="WP_039562195.1">
    <property type="nucleotide sequence ID" value="NZ_FMUP01000013.1"/>
</dbReference>
<evidence type="ECO:0000256" key="2">
    <source>
        <dbReference type="ARBA" id="ARBA00037999"/>
    </source>
</evidence>
<dbReference type="Proteomes" id="UP000030980">
    <property type="component" value="Unassembled WGS sequence"/>
</dbReference>
<evidence type="ECO:0000256" key="3">
    <source>
        <dbReference type="PIRSR" id="PIRSR000390-1"/>
    </source>
</evidence>
<sequence length="401" mass="44875">MIGKLSSADFAVLGGKPLFERPRSTSSLYRPDIEKFLEYSKVFYEARQFTNRGPLVQELERRLAEFHGTRHCVSFCSGFWALVLTIRCLALPGRTEIVMPSLTYRRMADVAAWAGLTPHFCDVDAQSMALSPETVRPHLNDKTALIMAVHPIVNCCDASGLEALSAETGVPLMFDAVESVYEYLDGRKVGSFGIAECFSMHASKLLNGFEGGYVTTNDPELANRLMLMRGFGFSGQDNVEELGLNAKLNEVHAAMALAALDELEVLVGDNRARYRSYQVGLKEISGIRLVEFDEAEQSGYKIILVELLDDWPLSREQTLKLLNAENILARAYYAPPLHRKRTEYETISGTLPVTESLAERFMLLPCGHLVSEDDINRISLLLRFVQENATDLRGRLDRELP</sequence>
<dbReference type="Pfam" id="PF01041">
    <property type="entry name" value="DegT_DnrJ_EryC1"/>
    <property type="match status" value="1"/>
</dbReference>
<dbReference type="PANTHER" id="PTHR30244:SF9">
    <property type="entry name" value="PROTEIN RV3402C"/>
    <property type="match status" value="1"/>
</dbReference>
<dbReference type="OrthoDB" id="9804264at2"/>
<dbReference type="GO" id="GO:0030170">
    <property type="term" value="F:pyridoxal phosphate binding"/>
    <property type="evidence" value="ECO:0007669"/>
    <property type="project" value="TreeGrafter"/>
</dbReference>
<dbReference type="STRING" id="706570.PT85_04890"/>
<organism evidence="6 8">
    <name type="scientific">Pseudomonas flexibilis</name>
    <dbReference type="NCBI Taxonomy" id="706570"/>
    <lineage>
        <taxon>Bacteria</taxon>
        <taxon>Pseudomonadati</taxon>
        <taxon>Pseudomonadota</taxon>
        <taxon>Gammaproteobacteria</taxon>
        <taxon>Pseudomonadales</taxon>
        <taxon>Pseudomonadaceae</taxon>
        <taxon>Pseudomonas</taxon>
    </lineage>
</organism>
<accession>A0A0B3BS32</accession>
<protein>
    <submittedName>
        <fullName evidence="6">Aminotransferase</fullName>
    </submittedName>
    <submittedName>
        <fullName evidence="7">dTDP-4-amino-4,6-dideoxygalactose transaminase</fullName>
    </submittedName>
</protein>
<dbReference type="InterPro" id="IPR015424">
    <property type="entry name" value="PyrdxlP-dep_Trfase"/>
</dbReference>
<dbReference type="Proteomes" id="UP000186079">
    <property type="component" value="Unassembled WGS sequence"/>
</dbReference>
<evidence type="ECO:0000313" key="9">
    <source>
        <dbReference type="Proteomes" id="UP000186079"/>
    </source>
</evidence>
<dbReference type="InterPro" id="IPR015422">
    <property type="entry name" value="PyrdxlP-dep_Trfase_small"/>
</dbReference>
<evidence type="ECO:0000313" key="6">
    <source>
        <dbReference type="EMBL" id="KHO65415.1"/>
    </source>
</evidence>
<dbReference type="InterPro" id="IPR000653">
    <property type="entry name" value="DegT/StrS_aminotransferase"/>
</dbReference>
<evidence type="ECO:0000256" key="5">
    <source>
        <dbReference type="RuleBase" id="RU004508"/>
    </source>
</evidence>
<keyword evidence="1 4" id="KW-0663">Pyridoxal phosphate</keyword>
<gene>
    <name evidence="6" type="ORF">PT85_04890</name>
    <name evidence="7" type="ORF">SAMN05421672_12415</name>
</gene>
<dbReference type="AlphaFoldDB" id="A0A0B3BS32"/>
<dbReference type="SUPFAM" id="SSF53383">
    <property type="entry name" value="PLP-dependent transferases"/>
    <property type="match status" value="1"/>
</dbReference>
<name>A0A0B3BS32_9PSED</name>
<dbReference type="PANTHER" id="PTHR30244">
    <property type="entry name" value="TRANSAMINASE"/>
    <property type="match status" value="1"/>
</dbReference>
<feature type="active site" description="Proton acceptor" evidence="3">
    <location>
        <position position="204"/>
    </location>
</feature>
<evidence type="ECO:0000313" key="7">
    <source>
        <dbReference type="EMBL" id="SIR43465.1"/>
    </source>
</evidence>
<keyword evidence="8" id="KW-1185">Reference proteome</keyword>
<dbReference type="Gene3D" id="3.40.640.10">
    <property type="entry name" value="Type I PLP-dependent aspartate aminotransferase-like (Major domain)"/>
    <property type="match status" value="1"/>
</dbReference>
<reference evidence="7 9" key="2">
    <citation type="submission" date="2017-01" db="EMBL/GenBank/DDBJ databases">
        <authorList>
            <person name="Mah S.A."/>
            <person name="Swanson W.J."/>
            <person name="Moy G.W."/>
            <person name="Vacquier V.D."/>
        </authorList>
    </citation>
    <scope>NUCLEOTIDE SEQUENCE [LARGE SCALE GENOMIC DNA]</scope>
    <source>
        <strain evidence="7 9">ATCC 29606</strain>
    </source>
</reference>
<dbReference type="EMBL" id="JTAK01000002">
    <property type="protein sequence ID" value="KHO65415.1"/>
    <property type="molecule type" value="Genomic_DNA"/>
</dbReference>
<dbReference type="GO" id="GO:0008483">
    <property type="term" value="F:transaminase activity"/>
    <property type="evidence" value="ECO:0007669"/>
    <property type="project" value="UniProtKB-KW"/>
</dbReference>
<feature type="modified residue" description="N6-(pyridoxal phosphate)lysine" evidence="4">
    <location>
        <position position="204"/>
    </location>
</feature>
<dbReference type="InterPro" id="IPR015421">
    <property type="entry name" value="PyrdxlP-dep_Trfase_major"/>
</dbReference>
<keyword evidence="6" id="KW-0032">Aminotransferase</keyword>
<proteinExistence type="inferred from homology"/>
<evidence type="ECO:0000313" key="8">
    <source>
        <dbReference type="Proteomes" id="UP000030980"/>
    </source>
</evidence>
<evidence type="ECO:0000256" key="4">
    <source>
        <dbReference type="PIRSR" id="PIRSR000390-2"/>
    </source>
</evidence>
<comment type="similarity">
    <text evidence="2 5">Belongs to the DegT/DnrJ/EryC1 family.</text>
</comment>
<dbReference type="Gene3D" id="3.90.1150.10">
    <property type="entry name" value="Aspartate Aminotransferase, domain 1"/>
    <property type="match status" value="1"/>
</dbReference>
<dbReference type="PIRSF" id="PIRSF000390">
    <property type="entry name" value="PLP_StrS"/>
    <property type="match status" value="1"/>
</dbReference>
<dbReference type="GO" id="GO:0000271">
    <property type="term" value="P:polysaccharide biosynthetic process"/>
    <property type="evidence" value="ECO:0007669"/>
    <property type="project" value="TreeGrafter"/>
</dbReference>
<keyword evidence="6" id="KW-0808">Transferase</keyword>